<evidence type="ECO:0000259" key="5">
    <source>
        <dbReference type="Pfam" id="PF07992"/>
    </source>
</evidence>
<dbReference type="EC" id="1.18.1.3" evidence="7"/>
<dbReference type="Gene3D" id="3.50.50.60">
    <property type="entry name" value="FAD/NAD(P)-binding domain"/>
    <property type="match status" value="2"/>
</dbReference>
<dbReference type="EMBL" id="JAVDVX010000002">
    <property type="protein sequence ID" value="MDR7089254.1"/>
    <property type="molecule type" value="Genomic_DNA"/>
</dbReference>
<evidence type="ECO:0000256" key="3">
    <source>
        <dbReference type="ARBA" id="ARBA00022827"/>
    </source>
</evidence>
<evidence type="ECO:0000256" key="2">
    <source>
        <dbReference type="ARBA" id="ARBA00022630"/>
    </source>
</evidence>
<dbReference type="Gene3D" id="3.30.390.30">
    <property type="match status" value="1"/>
</dbReference>
<gene>
    <name evidence="7" type="ORF">J2X05_001260</name>
</gene>
<dbReference type="RefSeq" id="WP_310070131.1">
    <property type="nucleotide sequence ID" value="NZ_JAVDVX010000002.1"/>
</dbReference>
<keyword evidence="3" id="KW-0274">FAD</keyword>
<dbReference type="InterPro" id="IPR050446">
    <property type="entry name" value="FAD-oxidoreductase/Apoptosis"/>
</dbReference>
<evidence type="ECO:0000313" key="8">
    <source>
        <dbReference type="Proteomes" id="UP001253595"/>
    </source>
</evidence>
<keyword evidence="8" id="KW-1185">Reference proteome</keyword>
<dbReference type="PRINTS" id="PR00368">
    <property type="entry name" value="FADPNR"/>
</dbReference>
<organism evidence="7 8">
    <name type="scientific">Cellvibrio fibrivorans</name>
    <dbReference type="NCBI Taxonomy" id="126350"/>
    <lineage>
        <taxon>Bacteria</taxon>
        <taxon>Pseudomonadati</taxon>
        <taxon>Pseudomonadota</taxon>
        <taxon>Gammaproteobacteria</taxon>
        <taxon>Cellvibrionales</taxon>
        <taxon>Cellvibrionaceae</taxon>
        <taxon>Cellvibrio</taxon>
    </lineage>
</organism>
<keyword evidence="7" id="KW-0223">Dioxygenase</keyword>
<dbReference type="SUPFAM" id="SSF51905">
    <property type="entry name" value="FAD/NAD(P)-binding domain"/>
    <property type="match status" value="1"/>
</dbReference>
<keyword evidence="2" id="KW-0285">Flavoprotein</keyword>
<dbReference type="SUPFAM" id="SSF55424">
    <property type="entry name" value="FAD/NAD-linked reductases, dimerisation (C-terminal) domain"/>
    <property type="match status" value="1"/>
</dbReference>
<keyword evidence="4 7" id="KW-0560">Oxidoreductase</keyword>
<dbReference type="Pfam" id="PF07992">
    <property type="entry name" value="Pyr_redox_2"/>
    <property type="match status" value="1"/>
</dbReference>
<name>A0ABU1UVN4_9GAMM</name>
<dbReference type="InterPro" id="IPR028202">
    <property type="entry name" value="Reductase_C"/>
</dbReference>
<feature type="domain" description="Reductase C-terminal" evidence="6">
    <location>
        <begin position="329"/>
        <end position="411"/>
    </location>
</feature>
<sequence>MTKHPLTTATCIIVGASHAGVNAAFALRKEGWAGKIVLIDSDPRLPYHRPPLSKTYITSNDPIEKLALKPEASYTQDDIELLLGVTVTQLDAKAKKISTYSGDELYYDKLILATGASPIVPAISGLTDAHNLFFMRNLEDSLGIKVAIHQSPNKRVVIIGGGYIGLETAASLKKLGASVVVLERENRILARVTAPEMSAFFLQLHEAHGVKIVTEKNVSAITTDAGVNKVHTSDGAEYLADIIIVGVGVRVNKTLAEQVGLTIENGICVNAQARTSNENIYAIGDCSYHFNPHYQRHIRLESVQNAVDQAKIAALDICGKAQDYNALPWFWSDQYDVKLQMVGLSSGYDQIIIRRENTTEQKFSTWYFAGDELLAVDAINNAKAYVFGTKLIKTNSKINKINLANAQYELTQENLLTTD</sequence>
<proteinExistence type="predicted"/>
<dbReference type="Proteomes" id="UP001253595">
    <property type="component" value="Unassembled WGS sequence"/>
</dbReference>
<dbReference type="PANTHER" id="PTHR43557">
    <property type="entry name" value="APOPTOSIS-INDUCING FACTOR 1"/>
    <property type="match status" value="1"/>
</dbReference>
<dbReference type="InterPro" id="IPR023753">
    <property type="entry name" value="FAD/NAD-binding_dom"/>
</dbReference>
<reference evidence="7 8" key="1">
    <citation type="submission" date="2023-07" db="EMBL/GenBank/DDBJ databases">
        <title>Sorghum-associated microbial communities from plants grown in Nebraska, USA.</title>
        <authorList>
            <person name="Schachtman D."/>
        </authorList>
    </citation>
    <scope>NUCLEOTIDE SEQUENCE [LARGE SCALE GENOMIC DNA]</scope>
    <source>
        <strain evidence="7 8">BE190</strain>
    </source>
</reference>
<evidence type="ECO:0000259" key="6">
    <source>
        <dbReference type="Pfam" id="PF14759"/>
    </source>
</evidence>
<dbReference type="PRINTS" id="PR00411">
    <property type="entry name" value="PNDRDTASEI"/>
</dbReference>
<comment type="cofactor">
    <cofactor evidence="1">
        <name>FAD</name>
        <dbReference type="ChEBI" id="CHEBI:57692"/>
    </cofactor>
</comment>
<evidence type="ECO:0000256" key="1">
    <source>
        <dbReference type="ARBA" id="ARBA00001974"/>
    </source>
</evidence>
<evidence type="ECO:0000313" key="7">
    <source>
        <dbReference type="EMBL" id="MDR7089254.1"/>
    </source>
</evidence>
<dbReference type="Pfam" id="PF14759">
    <property type="entry name" value="Reductase_C"/>
    <property type="match status" value="1"/>
</dbReference>
<accession>A0ABU1UVN4</accession>
<comment type="caution">
    <text evidence="7">The sequence shown here is derived from an EMBL/GenBank/DDBJ whole genome shotgun (WGS) entry which is preliminary data.</text>
</comment>
<feature type="domain" description="FAD/NAD(P)-binding" evidence="5">
    <location>
        <begin position="11"/>
        <end position="310"/>
    </location>
</feature>
<dbReference type="InterPro" id="IPR036188">
    <property type="entry name" value="FAD/NAD-bd_sf"/>
</dbReference>
<protein>
    <submittedName>
        <fullName evidence="7">3-phenylpropionate/trans-cinnamate dioxygenase ferredoxin reductase subunit</fullName>
        <ecNumber evidence="7">1.18.1.3</ecNumber>
    </submittedName>
</protein>
<dbReference type="PANTHER" id="PTHR43557:SF2">
    <property type="entry name" value="RIESKE DOMAIN-CONTAINING PROTEIN-RELATED"/>
    <property type="match status" value="1"/>
</dbReference>
<dbReference type="GO" id="GO:0051213">
    <property type="term" value="F:dioxygenase activity"/>
    <property type="evidence" value="ECO:0007669"/>
    <property type="project" value="UniProtKB-KW"/>
</dbReference>
<dbReference type="InterPro" id="IPR016156">
    <property type="entry name" value="FAD/NAD-linked_Rdtase_dimer_sf"/>
</dbReference>
<evidence type="ECO:0000256" key="4">
    <source>
        <dbReference type="ARBA" id="ARBA00023002"/>
    </source>
</evidence>
<dbReference type="GO" id="GO:0008860">
    <property type="term" value="F:ferredoxin-NAD+ reductase activity"/>
    <property type="evidence" value="ECO:0007669"/>
    <property type="project" value="UniProtKB-EC"/>
</dbReference>